<dbReference type="Pfam" id="PF04364">
    <property type="entry name" value="DNA_pol3_chi"/>
    <property type="match status" value="1"/>
</dbReference>
<name>A0ABS6VTQ2_9GAMM</name>
<keyword evidence="2" id="KW-1185">Reference proteome</keyword>
<organism evidence="1 2">
    <name type="scientific">Zhongshania aquimaris</name>
    <dbReference type="NCBI Taxonomy" id="2857107"/>
    <lineage>
        <taxon>Bacteria</taxon>
        <taxon>Pseudomonadati</taxon>
        <taxon>Pseudomonadota</taxon>
        <taxon>Gammaproteobacteria</taxon>
        <taxon>Cellvibrionales</taxon>
        <taxon>Spongiibacteraceae</taxon>
        <taxon>Zhongshania</taxon>
    </lineage>
</organism>
<reference evidence="1" key="1">
    <citation type="submission" date="2021-07" db="EMBL/GenBank/DDBJ databases">
        <title>Zhongshania sp. CAU 1632 isolated from seawater.</title>
        <authorList>
            <person name="Kim W."/>
        </authorList>
    </citation>
    <scope>NUCLEOTIDE SEQUENCE</scope>
    <source>
        <strain evidence="1">CAU 1632</strain>
    </source>
</reference>
<evidence type="ECO:0000313" key="2">
    <source>
        <dbReference type="Proteomes" id="UP001166291"/>
    </source>
</evidence>
<dbReference type="InterPro" id="IPR007459">
    <property type="entry name" value="DNA_pol3_chi"/>
</dbReference>
<sequence length="140" mass="16189">MTRIDFHILSLQDAEAAMLYACRLTEKAWRAGHQVYLHCDDVETTEILDRMLWQYREESFIPHSCHPADQNSVLVGCGEHASEHCDVLVNLALEVPSFFSRFKRLAEIVSQQEGKLSASRERYSFYKNRGYPLKTHTIKG</sequence>
<gene>
    <name evidence="1" type="ORF">KXJ70_12900</name>
</gene>
<evidence type="ECO:0000313" key="1">
    <source>
        <dbReference type="EMBL" id="MBW2941688.1"/>
    </source>
</evidence>
<dbReference type="RefSeq" id="WP_219043921.1">
    <property type="nucleotide sequence ID" value="NZ_JAHWDQ010000003.1"/>
</dbReference>
<proteinExistence type="predicted"/>
<dbReference type="EMBL" id="JAHWDQ010000003">
    <property type="protein sequence ID" value="MBW2941688.1"/>
    <property type="molecule type" value="Genomic_DNA"/>
</dbReference>
<comment type="caution">
    <text evidence="1">The sequence shown here is derived from an EMBL/GenBank/DDBJ whole genome shotgun (WGS) entry which is preliminary data.</text>
</comment>
<dbReference type="PANTHER" id="PTHR38767:SF1">
    <property type="entry name" value="DNA POLYMERASE III SUBUNIT CHI"/>
    <property type="match status" value="1"/>
</dbReference>
<protein>
    <submittedName>
        <fullName evidence="1">DNA polymerase III subunit chi</fullName>
    </submittedName>
</protein>
<accession>A0ABS6VTQ2</accession>
<dbReference type="PANTHER" id="PTHR38767">
    <property type="entry name" value="DNA POLYMERASE III SUBUNIT CHI"/>
    <property type="match status" value="1"/>
</dbReference>
<dbReference type="Proteomes" id="UP001166291">
    <property type="component" value="Unassembled WGS sequence"/>
</dbReference>